<keyword evidence="1" id="KW-0175">Coiled coil</keyword>
<name>A0A3G2R5A2_9FIRM</name>
<evidence type="ECO:0000313" key="3">
    <source>
        <dbReference type="Proteomes" id="UP000280960"/>
    </source>
</evidence>
<dbReference type="KEGG" id="bacg:D2962_08365"/>
<dbReference type="Proteomes" id="UP000280960">
    <property type="component" value="Chromosome"/>
</dbReference>
<dbReference type="EMBL" id="CP033169">
    <property type="protein sequence ID" value="AYO30636.1"/>
    <property type="molecule type" value="Genomic_DNA"/>
</dbReference>
<protein>
    <submittedName>
        <fullName evidence="2">Uncharacterized protein</fullName>
    </submittedName>
</protein>
<dbReference type="AlphaFoldDB" id="A0A3G2R5A2"/>
<feature type="coiled-coil region" evidence="1">
    <location>
        <begin position="27"/>
        <end position="61"/>
    </location>
</feature>
<dbReference type="RefSeq" id="WP_122014726.1">
    <property type="nucleotide sequence ID" value="NZ_CP033169.1"/>
</dbReference>
<reference evidence="2 3" key="1">
    <citation type="submission" date="2018-10" db="EMBL/GenBank/DDBJ databases">
        <authorList>
            <person name="Zhang X."/>
        </authorList>
    </citation>
    <scope>NUCLEOTIDE SEQUENCE [LARGE SCALE GENOMIC DNA]</scope>
    <source>
        <strain evidence="2 3">SK-G1</strain>
    </source>
</reference>
<evidence type="ECO:0000256" key="1">
    <source>
        <dbReference type="SAM" id="Coils"/>
    </source>
</evidence>
<evidence type="ECO:0000313" key="2">
    <source>
        <dbReference type="EMBL" id="AYO30636.1"/>
    </source>
</evidence>
<accession>A0A3G2R5A2</accession>
<sequence length="68" mass="8097">MGAIAKIAPKREGHIDIDEIEEQMHVILNQMEECDRIIKQAEKAREKKEQLREQLMELSYDYCKSNDY</sequence>
<gene>
    <name evidence="2" type="ORF">D2962_08365</name>
</gene>
<keyword evidence="3" id="KW-1185">Reference proteome</keyword>
<proteinExistence type="predicted"/>
<organism evidence="2 3">
    <name type="scientific">Biomaibacter acetigenes</name>
    <dbReference type="NCBI Taxonomy" id="2316383"/>
    <lineage>
        <taxon>Bacteria</taxon>
        <taxon>Bacillati</taxon>
        <taxon>Bacillota</taxon>
        <taxon>Clostridia</taxon>
        <taxon>Thermosediminibacterales</taxon>
        <taxon>Tepidanaerobacteraceae</taxon>
        <taxon>Biomaibacter</taxon>
    </lineage>
</organism>